<reference evidence="7" key="1">
    <citation type="submission" date="2020-06" db="EMBL/GenBank/DDBJ databases">
        <title>Thalassolituus marinus alknpb1M-1, a hydrocarbon-degrading bacterium isolated from the deep-sea overlying water using an in-situ strategy from the South China Sea basin.</title>
        <authorList>
            <person name="Dong C."/>
            <person name="Chen Y."/>
            <person name="Shao Z."/>
        </authorList>
    </citation>
    <scope>NUCLEOTIDE SEQUENCE [LARGE SCALE GENOMIC DNA]</scope>
    <source>
        <strain evidence="7">alknpb1M-1</strain>
    </source>
</reference>
<dbReference type="Pfam" id="PF13442">
    <property type="entry name" value="Cytochrome_CBB3"/>
    <property type="match status" value="1"/>
</dbReference>
<dbReference type="PROSITE" id="PS51007">
    <property type="entry name" value="CYTC"/>
    <property type="match status" value="1"/>
</dbReference>
<sequence length="786" mass="86977">MKMPTEGIRQCGEVRMKRALWLVLILTLGTVLSGCKSEYSGDVGGASNGGNGSLIGNYNPEGQRQYERQCASCHGVDGNGTPIGSSLVACSTCTTLSVLADEISRTMPIGNVGNCSGSCASDTAEYILYAFNGYNLAAATTTLEGVVNHELSATLRSAALQLAGRLPTASEIAMVEKNGEAGLSLALNQLMNEENFYQWLMEAFNEQLLTDKYLTSNQFEGGVNLLDPDDYPQRKWYNDAYPADEQSSIRGCVRTLTNDAVAREPLELVRYAAQNGLPHTLYMNADYMMVNWYSQQVYEATLVDPGTSFKQLAEPVCDANGVKVYYDPNDFRPARVTKNLEYEMGGLYHAGVLTSPMFLNRYPTTFTNRNRHRSRIVFDYFLDTDILKIEGDRPGDGIGTGTANPTLLDPACYACHQVMDPVSSAFQHFTERGQFIVTGSTSPNRWDSSDIEPAGLAGKTIPLSGSSGYFRNMLQWLGNEIANDPRFIRATMRTLYSAIIGQEPLEAPGESGSDADKVAYNSQRAVINTIGQAMAADGWNIKTGVKGIIMSPYYRAKAVDAGKLVSNQHIGASQFLSPEQMQRKLQATLGFGWDEFRNENNRIMYGGIDSDSITERIREPSGLTIAIQQRMASEMACRASALDFTRSAAERKLFRFVEPTTTPEDASGTINAQAVSMIKHNLQHLHWVLLGEQLDINSSELQASYDLFYQVWSQGQQLLANSGNYDPNPGASLEWECRGRWYRLADGRTGDTLPTELRIERDDHYSIRAWMAVMTYLLSDYRFAYE</sequence>
<dbReference type="InterPro" id="IPR009056">
    <property type="entry name" value="Cyt_c-like_dom"/>
</dbReference>
<feature type="domain" description="Cytochrome c" evidence="5">
    <location>
        <begin position="57"/>
        <end position="131"/>
    </location>
</feature>
<evidence type="ECO:0000256" key="1">
    <source>
        <dbReference type="ARBA" id="ARBA00022617"/>
    </source>
</evidence>
<keyword evidence="7" id="KW-1185">Reference proteome</keyword>
<keyword evidence="1 4" id="KW-0349">Heme</keyword>
<dbReference type="SUPFAM" id="SSF46626">
    <property type="entry name" value="Cytochrome c"/>
    <property type="match status" value="1"/>
</dbReference>
<keyword evidence="3 4" id="KW-0408">Iron</keyword>
<dbReference type="EMBL" id="CP054475">
    <property type="protein sequence ID" value="UXD87184.1"/>
    <property type="molecule type" value="Genomic_DNA"/>
</dbReference>
<gene>
    <name evidence="6" type="ORF">HUF19_06930</name>
</gene>
<dbReference type="Proteomes" id="UP001065322">
    <property type="component" value="Chromosome"/>
</dbReference>
<evidence type="ECO:0000256" key="3">
    <source>
        <dbReference type="ARBA" id="ARBA00023004"/>
    </source>
</evidence>
<dbReference type="RefSeq" id="WP_260999101.1">
    <property type="nucleotide sequence ID" value="NZ_CP054475.1"/>
</dbReference>
<evidence type="ECO:0000313" key="6">
    <source>
        <dbReference type="EMBL" id="UXD87184.1"/>
    </source>
</evidence>
<protein>
    <submittedName>
        <fullName evidence="6">DUF1588 domain-containing protein</fullName>
    </submittedName>
</protein>
<organism evidence="6 7">
    <name type="scientific">Thalassolituus hydrocarboniclasticus</name>
    <dbReference type="NCBI Taxonomy" id="2742796"/>
    <lineage>
        <taxon>Bacteria</taxon>
        <taxon>Pseudomonadati</taxon>
        <taxon>Pseudomonadota</taxon>
        <taxon>Gammaproteobacteria</taxon>
        <taxon>Oceanospirillales</taxon>
        <taxon>Oceanospirillaceae</taxon>
        <taxon>Thalassolituus</taxon>
    </lineage>
</organism>
<accession>A0ABY6A8A4</accession>
<evidence type="ECO:0000259" key="5">
    <source>
        <dbReference type="PROSITE" id="PS51007"/>
    </source>
</evidence>
<evidence type="ECO:0000256" key="2">
    <source>
        <dbReference type="ARBA" id="ARBA00022723"/>
    </source>
</evidence>
<name>A0ABY6A8A4_9GAMM</name>
<dbReference type="Gene3D" id="1.10.760.10">
    <property type="entry name" value="Cytochrome c-like domain"/>
    <property type="match status" value="1"/>
</dbReference>
<dbReference type="PROSITE" id="PS51257">
    <property type="entry name" value="PROKAR_LIPOPROTEIN"/>
    <property type="match status" value="1"/>
</dbReference>
<dbReference type="InterPro" id="IPR036909">
    <property type="entry name" value="Cyt_c-like_dom_sf"/>
</dbReference>
<keyword evidence="2 4" id="KW-0479">Metal-binding</keyword>
<evidence type="ECO:0000313" key="7">
    <source>
        <dbReference type="Proteomes" id="UP001065322"/>
    </source>
</evidence>
<proteinExistence type="predicted"/>
<evidence type="ECO:0000256" key="4">
    <source>
        <dbReference type="PROSITE-ProRule" id="PRU00433"/>
    </source>
</evidence>